<dbReference type="CDD" id="cd00761">
    <property type="entry name" value="Glyco_tranf_GTA_type"/>
    <property type="match status" value="1"/>
</dbReference>
<dbReference type="InterPro" id="IPR029044">
    <property type="entry name" value="Nucleotide-diphossugar_trans"/>
</dbReference>
<evidence type="ECO:0000259" key="1">
    <source>
        <dbReference type="Pfam" id="PF00535"/>
    </source>
</evidence>
<dbReference type="EMBL" id="JACCBY010000008">
    <property type="protein sequence ID" value="NYD92075.1"/>
    <property type="molecule type" value="Genomic_DNA"/>
</dbReference>
<reference evidence="2 3" key="1">
    <citation type="submission" date="2020-07" db="EMBL/GenBank/DDBJ databases">
        <authorList>
            <person name="Partida-Martinez L."/>
            <person name="Huntemann M."/>
            <person name="Clum A."/>
            <person name="Wang J."/>
            <person name="Palaniappan K."/>
            <person name="Ritter S."/>
            <person name="Chen I.-M."/>
            <person name="Stamatis D."/>
            <person name="Reddy T."/>
            <person name="O'Malley R."/>
            <person name="Daum C."/>
            <person name="Shapiro N."/>
            <person name="Ivanova N."/>
            <person name="Kyrpides N."/>
            <person name="Woyke T."/>
        </authorList>
    </citation>
    <scope>NUCLEOTIDE SEQUENCE [LARGE SCALE GENOMIC DNA]</scope>
    <source>
        <strain evidence="2 3">AS2.3</strain>
    </source>
</reference>
<gene>
    <name evidence="2" type="ORF">HD841_003895</name>
</gene>
<dbReference type="AlphaFoldDB" id="A0A7Y9K564"/>
<comment type="caution">
    <text evidence="2">The sequence shown here is derived from an EMBL/GenBank/DDBJ whole genome shotgun (WGS) entry which is preliminary data.</text>
</comment>
<dbReference type="InterPro" id="IPR050834">
    <property type="entry name" value="Glycosyltransf_2"/>
</dbReference>
<accession>A0A7Y9K564</accession>
<reference evidence="2 3" key="2">
    <citation type="submission" date="2020-08" db="EMBL/GenBank/DDBJ databases">
        <title>The Agave Microbiome: Exploring the role of microbial communities in plant adaptations to desert environments.</title>
        <authorList>
            <person name="Partida-Martinez L.P."/>
        </authorList>
    </citation>
    <scope>NUCLEOTIDE SEQUENCE [LARGE SCALE GENOMIC DNA]</scope>
    <source>
        <strain evidence="2 3">AS2.3</strain>
    </source>
</reference>
<name>A0A7Y9K564_9SPHN</name>
<feature type="domain" description="Glycosyltransferase 2-like" evidence="1">
    <location>
        <begin position="29"/>
        <end position="161"/>
    </location>
</feature>
<evidence type="ECO:0000313" key="2">
    <source>
        <dbReference type="EMBL" id="NYD92075.1"/>
    </source>
</evidence>
<dbReference type="Gene3D" id="3.90.550.10">
    <property type="entry name" value="Spore Coat Polysaccharide Biosynthesis Protein SpsA, Chain A"/>
    <property type="match status" value="1"/>
</dbReference>
<dbReference type="GO" id="GO:0016740">
    <property type="term" value="F:transferase activity"/>
    <property type="evidence" value="ECO:0007669"/>
    <property type="project" value="UniProtKB-KW"/>
</dbReference>
<dbReference type="SUPFAM" id="SSF53448">
    <property type="entry name" value="Nucleotide-diphospho-sugar transferases"/>
    <property type="match status" value="1"/>
</dbReference>
<dbReference type="PANTHER" id="PTHR43685">
    <property type="entry name" value="GLYCOSYLTRANSFERASE"/>
    <property type="match status" value="1"/>
</dbReference>
<dbReference type="PANTHER" id="PTHR43685:SF2">
    <property type="entry name" value="GLYCOSYLTRANSFERASE 2-LIKE DOMAIN-CONTAINING PROTEIN"/>
    <property type="match status" value="1"/>
</dbReference>
<organism evidence="2 3">
    <name type="scientific">Sphingomonas melonis</name>
    <dbReference type="NCBI Taxonomy" id="152682"/>
    <lineage>
        <taxon>Bacteria</taxon>
        <taxon>Pseudomonadati</taxon>
        <taxon>Pseudomonadota</taxon>
        <taxon>Alphaproteobacteria</taxon>
        <taxon>Sphingomonadales</taxon>
        <taxon>Sphingomonadaceae</taxon>
        <taxon>Sphingomonas</taxon>
    </lineage>
</organism>
<dbReference type="Proteomes" id="UP000517753">
    <property type="component" value="Unassembled WGS sequence"/>
</dbReference>
<dbReference type="InterPro" id="IPR001173">
    <property type="entry name" value="Glyco_trans_2-like"/>
</dbReference>
<keyword evidence="3" id="KW-1185">Reference proteome</keyword>
<dbReference type="Pfam" id="PF00535">
    <property type="entry name" value="Glycos_transf_2"/>
    <property type="match status" value="1"/>
</dbReference>
<sequence length="344" mass="39233">MSTTQPLTGQAAPSVLMAQGSDDRNPAISITIPTFRRFAMLREAVESALAQQSSRVIEVVVVDNDPESTTCDRLLLEVPQIKDSCFRYYRNSDNIGMFGNWNRCIELGRGHWHTMLHDDDLLDPTFVDTMLDVLEAHSAIDAIACRKRNLDQRLNPPSATTPSPRSTHSPLARWRQRLIDLRRFGLADYRSITPRNLFWANPLGNPIGFVCRKVDAITAGGYNEDDYPSGDHFFYARFSRLFRLIQHRRVEASYRISVNETLSEPVIRRLILSTHRLQEEYVGSVVPAWWRYLIPLATACEIEGWNRFWGVNINRGDIEKSIGAKLPRANKRLYNAVLTLLGGF</sequence>
<dbReference type="RefSeq" id="WP_179510467.1">
    <property type="nucleotide sequence ID" value="NZ_JACCBY010000008.1"/>
</dbReference>
<protein>
    <submittedName>
        <fullName evidence="2">Glycosyltransferase involved in cell wall biosynthesis</fullName>
    </submittedName>
</protein>
<evidence type="ECO:0000313" key="3">
    <source>
        <dbReference type="Proteomes" id="UP000517753"/>
    </source>
</evidence>
<keyword evidence="2" id="KW-0808">Transferase</keyword>
<proteinExistence type="predicted"/>